<dbReference type="SMART" id="SM00387">
    <property type="entry name" value="HATPase_c"/>
    <property type="match status" value="1"/>
</dbReference>
<evidence type="ECO:0000256" key="14">
    <source>
        <dbReference type="ARBA" id="ARBA00023136"/>
    </source>
</evidence>
<keyword evidence="14 15" id="KW-0472">Membrane</keyword>
<name>A0A9X3XGP2_9CLOT</name>
<feature type="domain" description="Histidine kinase" evidence="16">
    <location>
        <begin position="241"/>
        <end position="456"/>
    </location>
</feature>
<evidence type="ECO:0000256" key="9">
    <source>
        <dbReference type="ARBA" id="ARBA00022741"/>
    </source>
</evidence>
<evidence type="ECO:0000259" key="16">
    <source>
        <dbReference type="PROSITE" id="PS50109"/>
    </source>
</evidence>
<dbReference type="PANTHER" id="PTHR45528:SF8">
    <property type="entry name" value="HISTIDINE KINASE"/>
    <property type="match status" value="1"/>
</dbReference>
<keyword evidence="12 15" id="KW-1133">Transmembrane helix</keyword>
<keyword evidence="10 18" id="KW-0418">Kinase</keyword>
<dbReference type="Gene3D" id="3.30.565.10">
    <property type="entry name" value="Histidine kinase-like ATPase, C-terminal domain"/>
    <property type="match status" value="1"/>
</dbReference>
<sequence>MRNKGQKKLFVWSLKKEFLLLSIVTFIIVISGIIHSINIVKYNSNESLINIFNKTYIDIQRYVNRLDDNSKEYLNEVCELNKVNAAIIDTQGNIYMKSKNVDSNIIDVNKIQNIFQNKYSDENIYQRYDISLDNEDYNLLIWREQVGNEVIIKVISSISLSFLLAIIIIYIYTIRKARYIRELTKGINEFSLGNLDYIISEKGKDELRSLAKGMNLMAKNLKNSIASERSQEKFKSELITNVSHDLRTPLTSIIGYLQLIDNEKTSEENKKRYTKSAIEKSYKLRELIGDLFEYSKLQSNSVTLNKSNANIIEIIEQSIGELYIEAVEKNIVFIKKYEYSNINLNVDSSKIGRVFQNVLSNSVKYSKRNSDISINILKDKNNIIISFENEIEHESLKDIDKIFNRFYRCNESRNSDIPGSGLGLAIAKNIIDLHSGDIYAECNNNTFKLYIKLSVV</sequence>
<dbReference type="GO" id="GO:0000155">
    <property type="term" value="F:phosphorelay sensor kinase activity"/>
    <property type="evidence" value="ECO:0007669"/>
    <property type="project" value="InterPro"/>
</dbReference>
<dbReference type="InterPro" id="IPR005467">
    <property type="entry name" value="His_kinase_dom"/>
</dbReference>
<evidence type="ECO:0000313" key="18">
    <source>
        <dbReference type="EMBL" id="MDC4238878.1"/>
    </source>
</evidence>
<dbReference type="PANTHER" id="PTHR45528">
    <property type="entry name" value="SENSOR HISTIDINE KINASE CPXA"/>
    <property type="match status" value="1"/>
</dbReference>
<accession>A0A9X3XGP2</accession>
<dbReference type="InterPro" id="IPR003660">
    <property type="entry name" value="HAMP_dom"/>
</dbReference>
<dbReference type="PROSITE" id="PS50109">
    <property type="entry name" value="HIS_KIN"/>
    <property type="match status" value="1"/>
</dbReference>
<feature type="domain" description="HAMP" evidence="17">
    <location>
        <begin position="174"/>
        <end position="226"/>
    </location>
</feature>
<dbReference type="InterPro" id="IPR004358">
    <property type="entry name" value="Sig_transdc_His_kin-like_C"/>
</dbReference>
<keyword evidence="7" id="KW-0808">Transferase</keyword>
<evidence type="ECO:0000256" key="8">
    <source>
        <dbReference type="ARBA" id="ARBA00022692"/>
    </source>
</evidence>
<keyword evidence="5" id="KW-1003">Cell membrane</keyword>
<dbReference type="Pfam" id="PF00672">
    <property type="entry name" value="HAMP"/>
    <property type="match status" value="1"/>
</dbReference>
<dbReference type="EC" id="2.7.13.3" evidence="4"/>
<dbReference type="CDD" id="cd06225">
    <property type="entry name" value="HAMP"/>
    <property type="match status" value="1"/>
</dbReference>
<evidence type="ECO:0000256" key="7">
    <source>
        <dbReference type="ARBA" id="ARBA00022679"/>
    </source>
</evidence>
<feature type="transmembrane region" description="Helical" evidence="15">
    <location>
        <begin position="150"/>
        <end position="172"/>
    </location>
</feature>
<dbReference type="SMART" id="SM00388">
    <property type="entry name" value="HisKA"/>
    <property type="match status" value="1"/>
</dbReference>
<evidence type="ECO:0000256" key="15">
    <source>
        <dbReference type="SAM" id="Phobius"/>
    </source>
</evidence>
<protein>
    <recommendedName>
        <fullName evidence="4">histidine kinase</fullName>
        <ecNumber evidence="4">2.7.13.3</ecNumber>
    </recommendedName>
</protein>
<dbReference type="InterPro" id="IPR036097">
    <property type="entry name" value="HisK_dim/P_sf"/>
</dbReference>
<dbReference type="InterPro" id="IPR050398">
    <property type="entry name" value="HssS/ArlS-like"/>
</dbReference>
<dbReference type="InterPro" id="IPR036890">
    <property type="entry name" value="HATPase_C_sf"/>
</dbReference>
<evidence type="ECO:0000256" key="1">
    <source>
        <dbReference type="ARBA" id="ARBA00000085"/>
    </source>
</evidence>
<dbReference type="CDD" id="cd00082">
    <property type="entry name" value="HisKA"/>
    <property type="match status" value="1"/>
</dbReference>
<dbReference type="Proteomes" id="UP001141183">
    <property type="component" value="Unassembled WGS sequence"/>
</dbReference>
<keyword evidence="6" id="KW-0597">Phosphoprotein</keyword>
<dbReference type="Pfam" id="PF00512">
    <property type="entry name" value="HisKA"/>
    <property type="match status" value="1"/>
</dbReference>
<keyword evidence="11" id="KW-0067">ATP-binding</keyword>
<proteinExistence type="predicted"/>
<gene>
    <name evidence="18" type="ORF">NE398_01680</name>
</gene>
<evidence type="ECO:0000259" key="17">
    <source>
        <dbReference type="PROSITE" id="PS50885"/>
    </source>
</evidence>
<keyword evidence="19" id="KW-1185">Reference proteome</keyword>
<keyword evidence="13" id="KW-0902">Two-component regulatory system</keyword>
<evidence type="ECO:0000256" key="3">
    <source>
        <dbReference type="ARBA" id="ARBA00004236"/>
    </source>
</evidence>
<dbReference type="RefSeq" id="WP_008679922.1">
    <property type="nucleotide sequence ID" value="NZ_CABKOG010000003.1"/>
</dbReference>
<evidence type="ECO:0000256" key="2">
    <source>
        <dbReference type="ARBA" id="ARBA00004141"/>
    </source>
</evidence>
<evidence type="ECO:0000256" key="6">
    <source>
        <dbReference type="ARBA" id="ARBA00022553"/>
    </source>
</evidence>
<dbReference type="SUPFAM" id="SSF55874">
    <property type="entry name" value="ATPase domain of HSP90 chaperone/DNA topoisomerase II/histidine kinase"/>
    <property type="match status" value="1"/>
</dbReference>
<evidence type="ECO:0000256" key="13">
    <source>
        <dbReference type="ARBA" id="ARBA00023012"/>
    </source>
</evidence>
<dbReference type="FunFam" id="1.10.287.130:FF:000008">
    <property type="entry name" value="Two-component sensor histidine kinase"/>
    <property type="match status" value="1"/>
</dbReference>
<evidence type="ECO:0000313" key="19">
    <source>
        <dbReference type="Proteomes" id="UP001141183"/>
    </source>
</evidence>
<feature type="transmembrane region" description="Helical" evidence="15">
    <location>
        <begin position="20"/>
        <end position="40"/>
    </location>
</feature>
<dbReference type="GO" id="GO:0005524">
    <property type="term" value="F:ATP binding"/>
    <property type="evidence" value="ECO:0007669"/>
    <property type="project" value="UniProtKB-KW"/>
</dbReference>
<dbReference type="Pfam" id="PF02518">
    <property type="entry name" value="HATPase_c"/>
    <property type="match status" value="1"/>
</dbReference>
<dbReference type="PRINTS" id="PR00344">
    <property type="entry name" value="BCTRLSENSOR"/>
</dbReference>
<dbReference type="GO" id="GO:0005886">
    <property type="term" value="C:plasma membrane"/>
    <property type="evidence" value="ECO:0007669"/>
    <property type="project" value="UniProtKB-SubCell"/>
</dbReference>
<dbReference type="SUPFAM" id="SSF158472">
    <property type="entry name" value="HAMP domain-like"/>
    <property type="match status" value="1"/>
</dbReference>
<dbReference type="AlphaFoldDB" id="A0A9X3XGP2"/>
<dbReference type="PROSITE" id="PS50885">
    <property type="entry name" value="HAMP"/>
    <property type="match status" value="1"/>
</dbReference>
<dbReference type="InterPro" id="IPR003594">
    <property type="entry name" value="HATPase_dom"/>
</dbReference>
<dbReference type="EMBL" id="JAMRYU010000001">
    <property type="protein sequence ID" value="MDC4238878.1"/>
    <property type="molecule type" value="Genomic_DNA"/>
</dbReference>
<dbReference type="SMART" id="SM00304">
    <property type="entry name" value="HAMP"/>
    <property type="match status" value="1"/>
</dbReference>
<keyword evidence="9" id="KW-0547">Nucleotide-binding</keyword>
<reference evidence="18" key="1">
    <citation type="submission" date="2022-05" db="EMBL/GenBank/DDBJ databases">
        <title>Draft genome sequence of Clostridium tertium strain CP3 isolated from Peru.</title>
        <authorList>
            <person name="Hurtado R."/>
            <person name="Lima L."/>
            <person name="Sousa T."/>
            <person name="Jaiswal A.K."/>
            <person name="Tiwari S."/>
            <person name="Maturrano L."/>
            <person name="Brenig B."/>
            <person name="Azevedo V."/>
        </authorList>
    </citation>
    <scope>NUCLEOTIDE SEQUENCE</scope>
    <source>
        <strain evidence="18">CP3</strain>
    </source>
</reference>
<dbReference type="Gene3D" id="1.10.287.130">
    <property type="match status" value="1"/>
</dbReference>
<keyword evidence="8 15" id="KW-0812">Transmembrane</keyword>
<comment type="caution">
    <text evidence="18">The sequence shown here is derived from an EMBL/GenBank/DDBJ whole genome shotgun (WGS) entry which is preliminary data.</text>
</comment>
<dbReference type="Gene3D" id="6.10.340.10">
    <property type="match status" value="1"/>
</dbReference>
<evidence type="ECO:0000256" key="10">
    <source>
        <dbReference type="ARBA" id="ARBA00022777"/>
    </source>
</evidence>
<evidence type="ECO:0000256" key="5">
    <source>
        <dbReference type="ARBA" id="ARBA00022475"/>
    </source>
</evidence>
<comment type="subcellular location">
    <subcellularLocation>
        <location evidence="3">Cell membrane</location>
    </subcellularLocation>
    <subcellularLocation>
        <location evidence="2">Membrane</location>
        <topology evidence="2">Multi-pass membrane protein</topology>
    </subcellularLocation>
</comment>
<evidence type="ECO:0000256" key="12">
    <source>
        <dbReference type="ARBA" id="ARBA00022989"/>
    </source>
</evidence>
<organism evidence="18 19">
    <name type="scientific">Clostridium tertium</name>
    <dbReference type="NCBI Taxonomy" id="1559"/>
    <lineage>
        <taxon>Bacteria</taxon>
        <taxon>Bacillati</taxon>
        <taxon>Bacillota</taxon>
        <taxon>Clostridia</taxon>
        <taxon>Eubacteriales</taxon>
        <taxon>Clostridiaceae</taxon>
        <taxon>Clostridium</taxon>
    </lineage>
</organism>
<dbReference type="InterPro" id="IPR003661">
    <property type="entry name" value="HisK_dim/P_dom"/>
</dbReference>
<evidence type="ECO:0000256" key="11">
    <source>
        <dbReference type="ARBA" id="ARBA00022840"/>
    </source>
</evidence>
<evidence type="ECO:0000256" key="4">
    <source>
        <dbReference type="ARBA" id="ARBA00012438"/>
    </source>
</evidence>
<dbReference type="SUPFAM" id="SSF47384">
    <property type="entry name" value="Homodimeric domain of signal transducing histidine kinase"/>
    <property type="match status" value="1"/>
</dbReference>
<comment type="catalytic activity">
    <reaction evidence="1">
        <text>ATP + protein L-histidine = ADP + protein N-phospho-L-histidine.</text>
        <dbReference type="EC" id="2.7.13.3"/>
    </reaction>
</comment>